<feature type="domain" description="DUF7064" evidence="1">
    <location>
        <begin position="193"/>
        <end position="303"/>
    </location>
</feature>
<sequence>MITERDDLLHEPASAEDYSWTETNYFCFCIPEEGLNGEIYALFRPNLKVVLSGIWIWKGFITNPYEAEYMDHRVHLPMPAGNLNDYSLANGLSVKVLEPLKKYQIDYHPGTGTELHLTFDALMAPFDIHDPAINPLASDRRGALKGAFMGHLDQTGAVRGEMILQGKTSPIDYPNTRDHSWGPRPETGLGGPMQWDCAHFGPDLTFHIVAKVERNLSDATLLHGYLLEGDKVYGLVKGKGQTIREGYEQREIRYEVIDVRGKSHQITGKAVSLYPWTAWPNVCIYTSLTQWEYEGKVGFGDAQHPFPISYVRRRRG</sequence>
<dbReference type="EMBL" id="JACPRF010000058">
    <property type="protein sequence ID" value="MBI2875638.1"/>
    <property type="molecule type" value="Genomic_DNA"/>
</dbReference>
<comment type="caution">
    <text evidence="2">The sequence shown here is derived from an EMBL/GenBank/DDBJ whole genome shotgun (WGS) entry which is preliminary data.</text>
</comment>
<reference evidence="2" key="1">
    <citation type="submission" date="2020-07" db="EMBL/GenBank/DDBJ databases">
        <title>Huge and variable diversity of episymbiotic CPR bacteria and DPANN archaea in groundwater ecosystems.</title>
        <authorList>
            <person name="He C.Y."/>
            <person name="Keren R."/>
            <person name="Whittaker M."/>
            <person name="Farag I.F."/>
            <person name="Doudna J."/>
            <person name="Cate J.H.D."/>
            <person name="Banfield J.F."/>
        </authorList>
    </citation>
    <scope>NUCLEOTIDE SEQUENCE</scope>
    <source>
        <strain evidence="2">NC_groundwater_672_Ag_B-0.1um_62_36</strain>
    </source>
</reference>
<dbReference type="Pfam" id="PF23212">
    <property type="entry name" value="DUF7064"/>
    <property type="match status" value="1"/>
</dbReference>
<dbReference type="InterPro" id="IPR055492">
    <property type="entry name" value="DUF7064"/>
</dbReference>
<dbReference type="Proteomes" id="UP000769766">
    <property type="component" value="Unassembled WGS sequence"/>
</dbReference>
<dbReference type="AlphaFoldDB" id="A0A932FVQ8"/>
<proteinExistence type="predicted"/>
<gene>
    <name evidence="2" type="ORF">HYY20_02010</name>
</gene>
<organism evidence="2 3">
    <name type="scientific">Tectimicrobiota bacterium</name>
    <dbReference type="NCBI Taxonomy" id="2528274"/>
    <lineage>
        <taxon>Bacteria</taxon>
        <taxon>Pseudomonadati</taxon>
        <taxon>Nitrospinota/Tectimicrobiota group</taxon>
        <taxon>Candidatus Tectimicrobiota</taxon>
    </lineage>
</organism>
<evidence type="ECO:0000313" key="3">
    <source>
        <dbReference type="Proteomes" id="UP000769766"/>
    </source>
</evidence>
<evidence type="ECO:0000313" key="2">
    <source>
        <dbReference type="EMBL" id="MBI2875638.1"/>
    </source>
</evidence>
<dbReference type="SUPFAM" id="SSF159245">
    <property type="entry name" value="AttH-like"/>
    <property type="match status" value="1"/>
</dbReference>
<protein>
    <recommendedName>
        <fullName evidence="1">DUF7064 domain-containing protein</fullName>
    </recommendedName>
</protein>
<evidence type="ECO:0000259" key="1">
    <source>
        <dbReference type="Pfam" id="PF23212"/>
    </source>
</evidence>
<accession>A0A932FVQ8</accession>
<name>A0A932FVQ8_UNCTE</name>